<organism evidence="1">
    <name type="scientific">Schistosoma japonicum</name>
    <name type="common">Blood fluke</name>
    <dbReference type="NCBI Taxonomy" id="6182"/>
    <lineage>
        <taxon>Eukaryota</taxon>
        <taxon>Metazoa</taxon>
        <taxon>Spiralia</taxon>
        <taxon>Lophotrochozoa</taxon>
        <taxon>Platyhelminthes</taxon>
        <taxon>Trematoda</taxon>
        <taxon>Digenea</taxon>
        <taxon>Strigeidida</taxon>
        <taxon>Schistosomatoidea</taxon>
        <taxon>Schistosomatidae</taxon>
        <taxon>Schistosoma</taxon>
    </lineage>
</organism>
<dbReference type="EMBL" id="AY808988">
    <property type="protein sequence ID" value="AAX24877.1"/>
    <property type="molecule type" value="mRNA"/>
</dbReference>
<evidence type="ECO:0000313" key="1">
    <source>
        <dbReference type="EMBL" id="AAX24640.1"/>
    </source>
</evidence>
<reference evidence="1" key="1">
    <citation type="submission" date="2005-03" db="EMBL/GenBank/DDBJ databases">
        <authorList>
            <person name="Han Z."/>
        </authorList>
    </citation>
    <scope>NUCLEOTIDE SEQUENCE</scope>
</reference>
<accession>Q5C6T4</accession>
<dbReference type="AlphaFoldDB" id="Q5C6T4"/>
<name>Q5C6T4_SCHJA</name>
<sequence>MLVYWRIDLVWSARKQLEKSRFVHGCHIKKLCICM</sequence>
<reference evidence="1" key="2">
    <citation type="journal article" date="2006" name="PLoS Pathog.">
        <title>New perspectives on host-parasite interplay by comparative transcriptomic and proteomic analyses of Schistosoma japonicum.</title>
        <authorList>
            <person name="Liu F."/>
            <person name="Lu J."/>
            <person name="Hu W."/>
            <person name="Wang S.Y."/>
            <person name="Cui S.J."/>
            <person name="Chi M."/>
            <person name="Yan Q."/>
            <person name="Wang X.R."/>
            <person name="Song H.D."/>
            <person name="Xu X.N."/>
            <person name="Wang J.J."/>
            <person name="Zhang X.L."/>
            <person name="Zhang X."/>
            <person name="Wang Z.Q."/>
            <person name="Xue C.L."/>
            <person name="Brindley P.J."/>
            <person name="McManus D.P."/>
            <person name="Yang P.Y."/>
            <person name="Feng Z."/>
            <person name="Chen Z."/>
            <person name="Han Z.G."/>
        </authorList>
    </citation>
    <scope>NUCLEOTIDE SEQUENCE</scope>
</reference>
<protein>
    <submittedName>
        <fullName evidence="1">Uncharacterized protein</fullName>
    </submittedName>
</protein>
<dbReference type="EMBL" id="AY808751">
    <property type="protein sequence ID" value="AAX24640.1"/>
    <property type="molecule type" value="mRNA"/>
</dbReference>
<proteinExistence type="evidence at transcript level"/>